<evidence type="ECO:0000259" key="6">
    <source>
        <dbReference type="PROSITE" id="PS50983"/>
    </source>
</evidence>
<dbReference type="SUPFAM" id="SSF53807">
    <property type="entry name" value="Helical backbone' metal receptor"/>
    <property type="match status" value="1"/>
</dbReference>
<accession>A0ABS9WAN7</accession>
<proteinExistence type="inferred from homology"/>
<comment type="subcellular location">
    <subcellularLocation>
        <location evidence="1">Cell envelope</location>
    </subcellularLocation>
</comment>
<dbReference type="PROSITE" id="PS50983">
    <property type="entry name" value="FE_B12_PBP"/>
    <property type="match status" value="1"/>
</dbReference>
<dbReference type="Gene3D" id="3.40.50.1980">
    <property type="entry name" value="Nitrogenase molybdenum iron protein domain"/>
    <property type="match status" value="2"/>
</dbReference>
<comment type="similarity">
    <text evidence="2">Belongs to the bacterial solute-binding protein 8 family.</text>
</comment>
<sequence length="237" mass="25036">MPREISVEAVAVLEPDLIIGIGSGISPEQYAVLSRIAPVLMHSADRPPFGMAWHDVVQSLGQALERQSQAEKLIAGLRETFAAARARHPEWAGRSAVAAYNHGGESGVFMPEDTRSRFLSELGFVAPAALGRLSRTQGFFAPLSPEDLSPLDADLLLWVSSLGQVPEIVSLPLRRFLRAHVEGREVLTSPLAAAALSFGSVLSLPFALEALEAEIALASDGSAATQVPSAVKAGLAP</sequence>
<gene>
    <name evidence="7" type="ORF">MON41_22250</name>
</gene>
<keyword evidence="8" id="KW-1185">Reference proteome</keyword>
<keyword evidence="4" id="KW-0408">Iron</keyword>
<reference evidence="7 8" key="1">
    <citation type="submission" date="2022-03" db="EMBL/GenBank/DDBJ databases">
        <title>Complete genome analysis of Roseomonas KG 17.1 : a prolific producer of plant growth promoters.</title>
        <authorList>
            <person name="Saadouli I."/>
            <person name="Najjari A."/>
            <person name="Mosbah A."/>
            <person name="Ouzari H.I."/>
        </authorList>
    </citation>
    <scope>NUCLEOTIDE SEQUENCE [LARGE SCALE GENOMIC DNA]</scope>
    <source>
        <strain evidence="7 8">KG17-1</strain>
    </source>
</reference>
<keyword evidence="4" id="KW-0410">Iron transport</keyword>
<dbReference type="InterPro" id="IPR002491">
    <property type="entry name" value="ABC_transptr_periplasmic_BD"/>
</dbReference>
<feature type="domain" description="Fe/B12 periplasmic-binding" evidence="6">
    <location>
        <begin position="1"/>
        <end position="219"/>
    </location>
</feature>
<organism evidence="7 8">
    <name type="scientific">Teichococcus vastitatis</name>
    <dbReference type="NCBI Taxonomy" id="2307076"/>
    <lineage>
        <taxon>Bacteria</taxon>
        <taxon>Pseudomonadati</taxon>
        <taxon>Pseudomonadota</taxon>
        <taxon>Alphaproteobacteria</taxon>
        <taxon>Acetobacterales</taxon>
        <taxon>Roseomonadaceae</taxon>
        <taxon>Roseomonas</taxon>
    </lineage>
</organism>
<dbReference type="PANTHER" id="PTHR30532:SF24">
    <property type="entry name" value="FERRIC ENTEROBACTIN-BINDING PERIPLASMIC PROTEIN FEPB"/>
    <property type="match status" value="1"/>
</dbReference>
<dbReference type="EMBL" id="JALBUU010000125">
    <property type="protein sequence ID" value="MCI0756363.1"/>
    <property type="molecule type" value="Genomic_DNA"/>
</dbReference>
<keyword evidence="3" id="KW-0813">Transport</keyword>
<evidence type="ECO:0000256" key="3">
    <source>
        <dbReference type="ARBA" id="ARBA00022448"/>
    </source>
</evidence>
<keyword evidence="4" id="KW-0406">Ion transport</keyword>
<evidence type="ECO:0000256" key="2">
    <source>
        <dbReference type="ARBA" id="ARBA00008814"/>
    </source>
</evidence>
<evidence type="ECO:0000313" key="7">
    <source>
        <dbReference type="EMBL" id="MCI0756363.1"/>
    </source>
</evidence>
<dbReference type="PANTHER" id="PTHR30532">
    <property type="entry name" value="IRON III DICITRATE-BINDING PERIPLASMIC PROTEIN"/>
    <property type="match status" value="1"/>
</dbReference>
<evidence type="ECO:0000313" key="8">
    <source>
        <dbReference type="Proteomes" id="UP001201985"/>
    </source>
</evidence>
<dbReference type="InterPro" id="IPR051313">
    <property type="entry name" value="Bact_iron-sidero_bind"/>
</dbReference>
<keyword evidence="5" id="KW-0732">Signal</keyword>
<evidence type="ECO:0000256" key="4">
    <source>
        <dbReference type="ARBA" id="ARBA00022496"/>
    </source>
</evidence>
<dbReference type="Pfam" id="PF01497">
    <property type="entry name" value="Peripla_BP_2"/>
    <property type="match status" value="1"/>
</dbReference>
<protein>
    <submittedName>
        <fullName evidence="7">ABC transporter substrate-binding protein</fullName>
    </submittedName>
</protein>
<dbReference type="Proteomes" id="UP001201985">
    <property type="component" value="Unassembled WGS sequence"/>
</dbReference>
<evidence type="ECO:0000256" key="5">
    <source>
        <dbReference type="ARBA" id="ARBA00022729"/>
    </source>
</evidence>
<evidence type="ECO:0000256" key="1">
    <source>
        <dbReference type="ARBA" id="ARBA00004196"/>
    </source>
</evidence>
<comment type="caution">
    <text evidence="7">The sequence shown here is derived from an EMBL/GenBank/DDBJ whole genome shotgun (WGS) entry which is preliminary data.</text>
</comment>
<name>A0ABS9WAN7_9PROT</name>
<dbReference type="RefSeq" id="WP_241793906.1">
    <property type="nucleotide sequence ID" value="NZ_JALBUU010000125.1"/>
</dbReference>